<reference evidence="2 3" key="1">
    <citation type="submission" date="2017-01" db="EMBL/GenBank/DDBJ databases">
        <title>The cable genome- insights into the physiology and evolution of filamentous bacteria capable of sulfide oxidation via long distance electron transfer.</title>
        <authorList>
            <person name="Schreiber L."/>
            <person name="Bjerg J.T."/>
            <person name="Boggild A."/>
            <person name="Van De Vossenberg J."/>
            <person name="Meysman F."/>
            <person name="Nielsen L.P."/>
            <person name="Schramm A."/>
            <person name="Kjeldsen K.U."/>
        </authorList>
    </citation>
    <scope>NUCLEOTIDE SEQUENCE [LARGE SCALE GENOMIC DNA]</scope>
    <source>
        <strain evidence="2">MCF</strain>
    </source>
</reference>
<organism evidence="2 3">
    <name type="scientific">Candidatus Electrothrix aarhusensis</name>
    <dbReference type="NCBI Taxonomy" id="1859131"/>
    <lineage>
        <taxon>Bacteria</taxon>
        <taxon>Pseudomonadati</taxon>
        <taxon>Thermodesulfobacteriota</taxon>
        <taxon>Desulfobulbia</taxon>
        <taxon>Desulfobulbales</taxon>
        <taxon>Desulfobulbaceae</taxon>
        <taxon>Candidatus Electrothrix</taxon>
    </lineage>
</organism>
<evidence type="ECO:0000313" key="2">
    <source>
        <dbReference type="EMBL" id="RWX45736.1"/>
    </source>
</evidence>
<dbReference type="AlphaFoldDB" id="A0A3S3RQW5"/>
<proteinExistence type="predicted"/>
<keyword evidence="1" id="KW-1133">Transmembrane helix</keyword>
<name>A0A3S3RQW5_9BACT</name>
<sequence>MTTCAVANNNCVSFSKRIESSIEILKNAGTLSFLTVRAVFTTLTMSVLGLYFLSGARQIFEKCGDSCPSVDCIDIEKVRSVRDRLITMSDAISQLAVVDFFTGKLVRKMLTDWDDLVEDMTIATDAEFRELISQVAGKIA</sequence>
<feature type="transmembrane region" description="Helical" evidence="1">
    <location>
        <begin position="31"/>
        <end position="53"/>
    </location>
</feature>
<dbReference type="EMBL" id="MTKO01000073">
    <property type="protein sequence ID" value="RWX45736.1"/>
    <property type="molecule type" value="Genomic_DNA"/>
</dbReference>
<keyword evidence="3" id="KW-1185">Reference proteome</keyword>
<comment type="caution">
    <text evidence="2">The sequence shown here is derived from an EMBL/GenBank/DDBJ whole genome shotgun (WGS) entry which is preliminary data.</text>
</comment>
<dbReference type="Proteomes" id="UP000287853">
    <property type="component" value="Unassembled WGS sequence"/>
</dbReference>
<accession>A0A3S3RQW5</accession>
<keyword evidence="1" id="KW-0812">Transmembrane</keyword>
<gene>
    <name evidence="2" type="ORF">H206_00681</name>
</gene>
<keyword evidence="1" id="KW-0472">Membrane</keyword>
<evidence type="ECO:0000313" key="3">
    <source>
        <dbReference type="Proteomes" id="UP000287853"/>
    </source>
</evidence>
<evidence type="ECO:0000256" key="1">
    <source>
        <dbReference type="SAM" id="Phobius"/>
    </source>
</evidence>
<protein>
    <submittedName>
        <fullName evidence="2">Uncharacterized protein</fullName>
    </submittedName>
</protein>